<dbReference type="InterPro" id="IPR010667">
    <property type="entry name" value="Phage_T4_Gp19"/>
</dbReference>
<dbReference type="PANTHER" id="PTHR38009:SF1">
    <property type="entry name" value="CONSERVED HYPOTHETICAL PHAGE TAIL PROTEIN"/>
    <property type="match status" value="1"/>
</dbReference>
<sequence length="164" mass="18661">MAQATEKLPEILATHRFYLGLTLDGQKDNSDCYFLECQGFKRTQDAIEVCEVTPNKWGVAAKGLVVRTKIPGNVKSGNITLKRGTIANSMVFWKWFEEVQNGKWANQRKLMALSIYNQASQEEARFELAGAWPASYKIADLNARSTDLHIEELEIAFEEFKRVK</sequence>
<dbReference type="EMBL" id="JACJQH010000033">
    <property type="protein sequence ID" value="MBD2197862.1"/>
    <property type="molecule type" value="Genomic_DNA"/>
</dbReference>
<dbReference type="NCBIfam" id="TIGR02241">
    <property type="entry name" value="conserved hypothetical phage tail region protein"/>
    <property type="match status" value="1"/>
</dbReference>
<proteinExistence type="predicted"/>
<dbReference type="RefSeq" id="WP_190545121.1">
    <property type="nucleotide sequence ID" value="NZ_CAWPNO010000066.1"/>
</dbReference>
<comment type="caution">
    <text evidence="1">The sequence shown here is derived from an EMBL/GenBank/DDBJ whole genome shotgun (WGS) entry which is preliminary data.</text>
</comment>
<protein>
    <submittedName>
        <fullName evidence="1">Phage tail protein</fullName>
    </submittedName>
</protein>
<dbReference type="PANTHER" id="PTHR38009">
    <property type="entry name" value="CONSERVED HYPOTHETICAL PHAGE TAIL PROTEIN"/>
    <property type="match status" value="1"/>
</dbReference>
<accession>A0ABR8ACX8</accession>
<evidence type="ECO:0000313" key="2">
    <source>
        <dbReference type="Proteomes" id="UP000658514"/>
    </source>
</evidence>
<dbReference type="Proteomes" id="UP000658514">
    <property type="component" value="Unassembled WGS sequence"/>
</dbReference>
<evidence type="ECO:0000313" key="1">
    <source>
        <dbReference type="EMBL" id="MBD2197862.1"/>
    </source>
</evidence>
<gene>
    <name evidence="1" type="ORF">H6G24_20515</name>
</gene>
<reference evidence="1 2" key="1">
    <citation type="journal article" date="2020" name="ISME J.">
        <title>Comparative genomics reveals insights into cyanobacterial evolution and habitat adaptation.</title>
        <authorList>
            <person name="Chen M.Y."/>
            <person name="Teng W.K."/>
            <person name="Zhao L."/>
            <person name="Hu C.X."/>
            <person name="Zhou Y.K."/>
            <person name="Han B.P."/>
            <person name="Song L.R."/>
            <person name="Shu W.S."/>
        </authorList>
    </citation>
    <scope>NUCLEOTIDE SEQUENCE [LARGE SCALE GENOMIC DNA]</scope>
    <source>
        <strain evidence="1 2">FACHB-288</strain>
    </source>
</reference>
<keyword evidence="2" id="KW-1185">Reference proteome</keyword>
<dbReference type="InterPro" id="IPR011747">
    <property type="entry name" value="CHP02241"/>
</dbReference>
<name>A0ABR8ACX8_9CYAN</name>
<organism evidence="1 2">
    <name type="scientific">Calothrix parietina FACHB-288</name>
    <dbReference type="NCBI Taxonomy" id="2692896"/>
    <lineage>
        <taxon>Bacteria</taxon>
        <taxon>Bacillati</taxon>
        <taxon>Cyanobacteriota</taxon>
        <taxon>Cyanophyceae</taxon>
        <taxon>Nostocales</taxon>
        <taxon>Calotrichaceae</taxon>
        <taxon>Calothrix</taxon>
    </lineage>
</organism>
<dbReference type="Pfam" id="PF06841">
    <property type="entry name" value="Phage_T4_gp19"/>
    <property type="match status" value="1"/>
</dbReference>